<evidence type="ECO:0000256" key="6">
    <source>
        <dbReference type="SAM" id="MobiDB-lite"/>
    </source>
</evidence>
<evidence type="ECO:0000256" key="3">
    <source>
        <dbReference type="ARBA" id="ARBA00022793"/>
    </source>
</evidence>
<dbReference type="PANTHER" id="PTHR45677:SF8">
    <property type="entry name" value="CYSTEINE SULFINIC ACID DECARBOXYLASE"/>
    <property type="match status" value="1"/>
</dbReference>
<dbReference type="InterPro" id="IPR002129">
    <property type="entry name" value="PyrdxlP-dep_de-COase"/>
</dbReference>
<proteinExistence type="inferred from homology"/>
<feature type="region of interest" description="Disordered" evidence="6">
    <location>
        <begin position="1"/>
        <end position="26"/>
    </location>
</feature>
<evidence type="ECO:0000313" key="7">
    <source>
        <dbReference type="EMBL" id="MFC4907772.1"/>
    </source>
</evidence>
<keyword evidence="4" id="KW-0663">Pyridoxal phosphate</keyword>
<keyword evidence="8" id="KW-1185">Reference proteome</keyword>
<evidence type="ECO:0000256" key="2">
    <source>
        <dbReference type="ARBA" id="ARBA00009533"/>
    </source>
</evidence>
<organism evidence="7 8">
    <name type="scientific">Actinomadura gamaensis</name>
    <dbReference type="NCBI Taxonomy" id="1763541"/>
    <lineage>
        <taxon>Bacteria</taxon>
        <taxon>Bacillati</taxon>
        <taxon>Actinomycetota</taxon>
        <taxon>Actinomycetes</taxon>
        <taxon>Streptosporangiales</taxon>
        <taxon>Thermomonosporaceae</taxon>
        <taxon>Actinomadura</taxon>
    </lineage>
</organism>
<keyword evidence="3" id="KW-0210">Decarboxylase</keyword>
<dbReference type="Pfam" id="PF00282">
    <property type="entry name" value="Pyridoxal_deC"/>
    <property type="match status" value="1"/>
</dbReference>
<dbReference type="Gene3D" id="3.40.640.10">
    <property type="entry name" value="Type I PLP-dependent aspartate aminotransferase-like (Major domain)"/>
    <property type="match status" value="1"/>
</dbReference>
<comment type="similarity">
    <text evidence="2">Belongs to the group II decarboxylase family.</text>
</comment>
<feature type="region of interest" description="Disordered" evidence="6">
    <location>
        <begin position="513"/>
        <end position="623"/>
    </location>
</feature>
<dbReference type="Proteomes" id="UP001595872">
    <property type="component" value="Unassembled WGS sequence"/>
</dbReference>
<comment type="caution">
    <text evidence="7">The sequence shown here is derived from an EMBL/GenBank/DDBJ whole genome shotgun (WGS) entry which is preliminary data.</text>
</comment>
<comment type="cofactor">
    <cofactor evidence="1">
        <name>pyridoxal 5'-phosphate</name>
        <dbReference type="ChEBI" id="CHEBI:597326"/>
    </cofactor>
</comment>
<dbReference type="RefSeq" id="WP_378253846.1">
    <property type="nucleotide sequence ID" value="NZ_JBHSIT010000003.1"/>
</dbReference>
<reference evidence="8" key="1">
    <citation type="journal article" date="2019" name="Int. J. Syst. Evol. Microbiol.">
        <title>The Global Catalogue of Microorganisms (GCM) 10K type strain sequencing project: providing services to taxonomists for standard genome sequencing and annotation.</title>
        <authorList>
            <consortium name="The Broad Institute Genomics Platform"/>
            <consortium name="The Broad Institute Genome Sequencing Center for Infectious Disease"/>
            <person name="Wu L."/>
            <person name="Ma J."/>
        </authorList>
    </citation>
    <scope>NUCLEOTIDE SEQUENCE [LARGE SCALE GENOMIC DNA]</scope>
    <source>
        <strain evidence="8">KLKA75</strain>
    </source>
</reference>
<dbReference type="EMBL" id="JBHSIT010000003">
    <property type="protein sequence ID" value="MFC4907772.1"/>
    <property type="molecule type" value="Genomic_DNA"/>
</dbReference>
<dbReference type="PANTHER" id="PTHR45677">
    <property type="entry name" value="GLUTAMATE DECARBOXYLASE-RELATED"/>
    <property type="match status" value="1"/>
</dbReference>
<evidence type="ECO:0000256" key="5">
    <source>
        <dbReference type="ARBA" id="ARBA00023239"/>
    </source>
</evidence>
<sequence length="623" mass="67109">MHSASEIPRAAAVSPAAGEGESPGAELAAAFDSERFQRAAEQAARLLRRHLDDRSVRGLELVEPTALAKTARELMTTERDRVAEFDETRLNQILDLYLATGIQVHSPGYMGRQFSGPVPLAAVVDLVGSAVSQPSSFYEAAQLPKVAERLMAAELNRYIGWDPDRFAMVTTSGGSLANLTAMLAARGRAYPGLWTHGAAGLHGAAGAGGRPAVALGTEAHYSVARAAGVLGVGEEQLVRLPADRRGRIDVARAERELDAARRRGLDVFCLVASSGTTSMGAFDPLPELAALTRPRGIWLHVDGAHGASLLVSGRHRHLLRGVAEADSLTWDAHKMMFVPAACTLLFYRDGEAARGAFRQRASYVFDDEPDPYSALDSGDRTLECTKRPMIMPLWTLWALYGPALFERKLDRLCATARLAHRMLRDEPDFTVLHEPEANILCFRYEPARLGRTETHRLQLAIRDRLRTAGRFFISKVNVDGVAALRLVIMNHRIDAPHLAALIEETRATGRRALSEAIAPKPPTPPAPRTDRDRPDDRVGRDGCAGLDGRAGHDGPKGHAGLDGRGGLDGRADRADRADRTTRAERDGLDDRVGRDGCAGLGGRADDDGRGGRADGDGFVGGGA</sequence>
<evidence type="ECO:0000256" key="4">
    <source>
        <dbReference type="ARBA" id="ARBA00022898"/>
    </source>
</evidence>
<gene>
    <name evidence="7" type="ORF">ACFPCY_10605</name>
</gene>
<feature type="compositionally biased region" description="Basic and acidic residues" evidence="6">
    <location>
        <begin position="528"/>
        <end position="540"/>
    </location>
</feature>
<accession>A0ABV9TUK4</accession>
<dbReference type="InterPro" id="IPR015424">
    <property type="entry name" value="PyrdxlP-dep_Trfase"/>
</dbReference>
<name>A0ABV9TUK4_9ACTN</name>
<evidence type="ECO:0000313" key="8">
    <source>
        <dbReference type="Proteomes" id="UP001595872"/>
    </source>
</evidence>
<feature type="compositionally biased region" description="Basic and acidic residues" evidence="6">
    <location>
        <begin position="603"/>
        <end position="615"/>
    </location>
</feature>
<evidence type="ECO:0000256" key="1">
    <source>
        <dbReference type="ARBA" id="ARBA00001933"/>
    </source>
</evidence>
<feature type="compositionally biased region" description="Basic and acidic residues" evidence="6">
    <location>
        <begin position="549"/>
        <end position="594"/>
    </location>
</feature>
<dbReference type="Gene3D" id="3.90.1150.170">
    <property type="match status" value="1"/>
</dbReference>
<dbReference type="InterPro" id="IPR015421">
    <property type="entry name" value="PyrdxlP-dep_Trfase_major"/>
</dbReference>
<keyword evidence="5" id="KW-0456">Lyase</keyword>
<dbReference type="SUPFAM" id="SSF53383">
    <property type="entry name" value="PLP-dependent transferases"/>
    <property type="match status" value="1"/>
</dbReference>
<protein>
    <submittedName>
        <fullName evidence="7">Pyridoxal phosphate-dependent decarboxylase family protein</fullName>
    </submittedName>
</protein>